<organism evidence="3 4">
    <name type="scientific">Rhizobium pisi</name>
    <dbReference type="NCBI Taxonomy" id="574561"/>
    <lineage>
        <taxon>Bacteria</taxon>
        <taxon>Pseudomonadati</taxon>
        <taxon>Pseudomonadota</taxon>
        <taxon>Alphaproteobacteria</taxon>
        <taxon>Hyphomicrobiales</taxon>
        <taxon>Rhizobiaceae</taxon>
        <taxon>Rhizobium/Agrobacterium group</taxon>
        <taxon>Rhizobium</taxon>
    </lineage>
</organism>
<evidence type="ECO:0000259" key="2">
    <source>
        <dbReference type="Pfam" id="PF09364"/>
    </source>
</evidence>
<dbReference type="Proteomes" id="UP000277279">
    <property type="component" value="Unassembled WGS sequence"/>
</dbReference>
<evidence type="ECO:0000256" key="1">
    <source>
        <dbReference type="SAM" id="MobiDB-lite"/>
    </source>
</evidence>
<dbReference type="AlphaFoldDB" id="A0A427MGT1"/>
<dbReference type="EMBL" id="RJJT01000015">
    <property type="protein sequence ID" value="RSB67131.1"/>
    <property type="molecule type" value="Genomic_DNA"/>
</dbReference>
<name>A0A427MGT1_9HYPH</name>
<protein>
    <recommendedName>
        <fullName evidence="2">Xylulose 5-phosphate/Fructose 6-phosphate phosphoketolase N-terminal domain-containing protein</fullName>
    </recommendedName>
</protein>
<dbReference type="Pfam" id="PF09364">
    <property type="entry name" value="XFP_N"/>
    <property type="match status" value="1"/>
</dbReference>
<evidence type="ECO:0000313" key="3">
    <source>
        <dbReference type="EMBL" id="RSB67131.1"/>
    </source>
</evidence>
<gene>
    <name evidence="3" type="ORF">EFD55_21720</name>
</gene>
<accession>A0A427MGT1</accession>
<sequence>MIQIHWGTTPGLNFIYAHLNRLIRARDLDIIYMCRTGRGRPHDAKTMKIARRWSARFLCRLGGRVAATARRRRPASRRLSAESSIRKVRLWSEQQASSMRSEWDRSSSASATWRRQRLR</sequence>
<reference evidence="3 4" key="1">
    <citation type="submission" date="2018-11" db="EMBL/GenBank/DDBJ databases">
        <authorList>
            <person name="Huo Y."/>
        </authorList>
    </citation>
    <scope>NUCLEOTIDE SEQUENCE [LARGE SCALE GENOMIC DNA]</scope>
    <source>
        <strain evidence="3 4">DSM 30132</strain>
    </source>
</reference>
<dbReference type="InterPro" id="IPR018970">
    <property type="entry name" value="Xul5P/Fru6P_PKetolase_N"/>
</dbReference>
<comment type="caution">
    <text evidence="3">The sequence shown here is derived from an EMBL/GenBank/DDBJ whole genome shotgun (WGS) entry which is preliminary data.</text>
</comment>
<dbReference type="OrthoDB" id="9768449at2"/>
<feature type="compositionally biased region" description="Low complexity" evidence="1">
    <location>
        <begin position="96"/>
        <end position="111"/>
    </location>
</feature>
<dbReference type="Gene3D" id="3.40.50.970">
    <property type="match status" value="1"/>
</dbReference>
<proteinExistence type="predicted"/>
<feature type="region of interest" description="Disordered" evidence="1">
    <location>
        <begin position="95"/>
        <end position="119"/>
    </location>
</feature>
<evidence type="ECO:0000313" key="4">
    <source>
        <dbReference type="Proteomes" id="UP000277279"/>
    </source>
</evidence>
<feature type="domain" description="Xylulose 5-phosphate/Fructose 6-phosphate phosphoketolase N-terminal" evidence="2">
    <location>
        <begin position="5"/>
        <end position="42"/>
    </location>
</feature>